<comment type="subcellular location">
    <subcellularLocation>
        <location evidence="7">Cell membrane</location>
        <topology evidence="7">Multi-pass membrane protein</topology>
    </subcellularLocation>
</comment>
<dbReference type="NCBIfam" id="TIGR00544">
    <property type="entry name" value="lgt"/>
    <property type="match status" value="1"/>
</dbReference>
<keyword evidence="6 7" id="KW-0472">Membrane</keyword>
<feature type="transmembrane region" description="Helical" evidence="7">
    <location>
        <begin position="96"/>
        <end position="113"/>
    </location>
</feature>
<feature type="binding site" evidence="7">
    <location>
        <position position="139"/>
    </location>
    <ligand>
        <name>a 1,2-diacyl-sn-glycero-3-phospho-(1'-sn-glycerol)</name>
        <dbReference type="ChEBI" id="CHEBI:64716"/>
    </ligand>
</feature>
<name>C8NGK4_9LACT</name>
<evidence type="ECO:0000256" key="2">
    <source>
        <dbReference type="ARBA" id="ARBA00022475"/>
    </source>
</evidence>
<sequence length="285" mass="32547">MNLLEMALTINPIAFEIGGLQVRWYGIIIAFGIYLATTLADREATRKGYRKDFIIDLVFWAVPLGFVGARLYYILFEWQYYLANPAEIIQIWHGGIAIYGGVIVGAATVYWFAKKEKVSFALLLDILAPVVLLAQSIGRWGNFTNQEAHGEVTTRAFLEGLHLPNFIIEQMHINGAYYQPTFLYESLWSFVGVLILFYLRRRKGVKVGEIAAGYLIWYSFGRFFIEGMRTDSLWMFNVIRISQLVSIVLFLLGISLIIVRRRRVPAVPDYVSIDNPQSPILFGKV</sequence>
<dbReference type="HOGENOM" id="CLU_013386_0_1_9"/>
<comment type="caution">
    <text evidence="8">The sequence shown here is derived from an EMBL/GenBank/DDBJ whole genome shotgun (WGS) entry which is preliminary data.</text>
</comment>
<keyword evidence="4 7" id="KW-0812">Transmembrane</keyword>
<evidence type="ECO:0000256" key="7">
    <source>
        <dbReference type="HAMAP-Rule" id="MF_01147"/>
    </source>
</evidence>
<dbReference type="STRING" id="638301.HMPREF0444_1049"/>
<dbReference type="Proteomes" id="UP000005926">
    <property type="component" value="Unassembled WGS sequence"/>
</dbReference>
<evidence type="ECO:0000256" key="5">
    <source>
        <dbReference type="ARBA" id="ARBA00022989"/>
    </source>
</evidence>
<evidence type="ECO:0000313" key="9">
    <source>
        <dbReference type="Proteomes" id="UP000005926"/>
    </source>
</evidence>
<dbReference type="AlphaFoldDB" id="C8NGK4"/>
<proteinExistence type="inferred from homology"/>
<dbReference type="Pfam" id="PF01790">
    <property type="entry name" value="LGT"/>
    <property type="match status" value="1"/>
</dbReference>
<keyword evidence="3 7" id="KW-0808">Transferase</keyword>
<feature type="transmembrane region" description="Helical" evidence="7">
    <location>
        <begin position="22"/>
        <end position="41"/>
    </location>
</feature>
<organism evidence="8 9">
    <name type="scientific">Granulicatella adiacens ATCC 49175</name>
    <dbReference type="NCBI Taxonomy" id="638301"/>
    <lineage>
        <taxon>Bacteria</taxon>
        <taxon>Bacillati</taxon>
        <taxon>Bacillota</taxon>
        <taxon>Bacilli</taxon>
        <taxon>Lactobacillales</taxon>
        <taxon>Carnobacteriaceae</taxon>
        <taxon>Granulicatella</taxon>
    </lineage>
</organism>
<feature type="transmembrane region" description="Helical" evidence="7">
    <location>
        <begin position="53"/>
        <end position="76"/>
    </location>
</feature>
<keyword evidence="8" id="KW-0449">Lipoprotein</keyword>
<comment type="pathway">
    <text evidence="7">Protein modification; lipoprotein biosynthesis (diacylglyceryl transfer).</text>
</comment>
<keyword evidence="8" id="KW-0328">Glycosyltransferase</keyword>
<dbReference type="HAMAP" id="MF_01147">
    <property type="entry name" value="Lgt"/>
    <property type="match status" value="1"/>
</dbReference>
<comment type="function">
    <text evidence="7">Catalyzes the transfer of the diacylglyceryl group from phosphatidylglycerol to the sulfhydryl group of the N-terminal cysteine of a prolipoprotein, the first step in the formation of mature lipoproteins.</text>
</comment>
<feature type="transmembrane region" description="Helical" evidence="7">
    <location>
        <begin position="207"/>
        <end position="225"/>
    </location>
</feature>
<dbReference type="eggNOG" id="COG0682">
    <property type="taxonomic scope" value="Bacteria"/>
</dbReference>
<gene>
    <name evidence="7 8" type="primary">lgt</name>
    <name evidence="8" type="ORF">HMPREF0444_1049</name>
</gene>
<evidence type="ECO:0000256" key="6">
    <source>
        <dbReference type="ARBA" id="ARBA00023136"/>
    </source>
</evidence>
<feature type="transmembrane region" description="Helical" evidence="7">
    <location>
        <begin position="237"/>
        <end position="259"/>
    </location>
</feature>
<dbReference type="PANTHER" id="PTHR30589">
    <property type="entry name" value="PROLIPOPROTEIN DIACYLGLYCERYL TRANSFERASE"/>
    <property type="match status" value="1"/>
</dbReference>
<dbReference type="EC" id="2.5.1.145" evidence="7"/>
<evidence type="ECO:0000256" key="1">
    <source>
        <dbReference type="ARBA" id="ARBA00007150"/>
    </source>
</evidence>
<reference evidence="8 9" key="1">
    <citation type="submission" date="2009-08" db="EMBL/GenBank/DDBJ databases">
        <authorList>
            <person name="Muzny D."/>
            <person name="Qin X."/>
            <person name="Deng J."/>
            <person name="Jiang H."/>
            <person name="Liu Y."/>
            <person name="Qu J."/>
            <person name="Song X.-Z."/>
            <person name="Zhang L."/>
            <person name="Thornton R."/>
            <person name="Coyle M."/>
            <person name="Francisco L."/>
            <person name="Jackson L."/>
            <person name="Javaid M."/>
            <person name="Korchina V."/>
            <person name="Kovar C."/>
            <person name="Mata R."/>
            <person name="Mathew T."/>
            <person name="Ngo R."/>
            <person name="Nguyen L."/>
            <person name="Nguyen N."/>
            <person name="Okwuonu G."/>
            <person name="Ongeri F."/>
            <person name="Pham C."/>
            <person name="Simmons D."/>
            <person name="Wilczek-Boney K."/>
            <person name="Hale W."/>
            <person name="Jakkamsetti A."/>
            <person name="Pham P."/>
            <person name="Ruth R."/>
            <person name="San Lucas F."/>
            <person name="Warren J."/>
            <person name="Zhang J."/>
            <person name="Zhao Z."/>
            <person name="Zhou C."/>
            <person name="Zhu D."/>
            <person name="Lee S."/>
            <person name="Bess C."/>
            <person name="Blankenburg K."/>
            <person name="Forbes L."/>
            <person name="Fu Q."/>
            <person name="Gubbala S."/>
            <person name="Hirani K."/>
            <person name="Jayaseelan J.C."/>
            <person name="Lara F."/>
            <person name="Munidasa M."/>
            <person name="Palculict T."/>
            <person name="Patil S."/>
            <person name="Pu L.-L."/>
            <person name="Saada N."/>
            <person name="Tang L."/>
            <person name="Weissenberger G."/>
            <person name="Zhu Y."/>
            <person name="Hemphill L."/>
            <person name="Shang Y."/>
            <person name="Youmans B."/>
            <person name="Ayvaz T."/>
            <person name="Ross M."/>
            <person name="Santibanez J."/>
            <person name="Aqrawi P."/>
            <person name="Gross S."/>
            <person name="Joshi V."/>
            <person name="Fowler G."/>
            <person name="Nazareth L."/>
            <person name="Reid J."/>
            <person name="Worley K."/>
            <person name="Petrosino J."/>
            <person name="Highlander S."/>
            <person name="Gibbs R."/>
        </authorList>
    </citation>
    <scope>NUCLEOTIDE SEQUENCE [LARGE SCALE GENOMIC DNA]</scope>
    <source>
        <strain evidence="8 9">ATCC 49175</strain>
    </source>
</reference>
<comment type="catalytic activity">
    <reaction evidence="7">
        <text>L-cysteinyl-[prolipoprotein] + a 1,2-diacyl-sn-glycero-3-phospho-(1'-sn-glycerol) = an S-1,2-diacyl-sn-glyceryl-L-cysteinyl-[prolipoprotein] + sn-glycerol 1-phosphate + H(+)</text>
        <dbReference type="Rhea" id="RHEA:56712"/>
        <dbReference type="Rhea" id="RHEA-COMP:14679"/>
        <dbReference type="Rhea" id="RHEA-COMP:14680"/>
        <dbReference type="ChEBI" id="CHEBI:15378"/>
        <dbReference type="ChEBI" id="CHEBI:29950"/>
        <dbReference type="ChEBI" id="CHEBI:57685"/>
        <dbReference type="ChEBI" id="CHEBI:64716"/>
        <dbReference type="ChEBI" id="CHEBI:140658"/>
        <dbReference type="EC" id="2.5.1.145"/>
    </reaction>
</comment>
<feature type="transmembrane region" description="Helical" evidence="7">
    <location>
        <begin position="181"/>
        <end position="200"/>
    </location>
</feature>
<dbReference type="GO" id="GO:0042158">
    <property type="term" value="P:lipoprotein biosynthetic process"/>
    <property type="evidence" value="ECO:0007669"/>
    <property type="project" value="UniProtKB-UniRule"/>
</dbReference>
<dbReference type="GO" id="GO:0008961">
    <property type="term" value="F:phosphatidylglycerol-prolipoprotein diacylglyceryl transferase activity"/>
    <property type="evidence" value="ECO:0007669"/>
    <property type="project" value="UniProtKB-UniRule"/>
</dbReference>
<dbReference type="GO" id="GO:0005886">
    <property type="term" value="C:plasma membrane"/>
    <property type="evidence" value="ECO:0007669"/>
    <property type="project" value="UniProtKB-SubCell"/>
</dbReference>
<dbReference type="EMBL" id="ACKZ01000019">
    <property type="protein sequence ID" value="EEW37262.1"/>
    <property type="molecule type" value="Genomic_DNA"/>
</dbReference>
<evidence type="ECO:0000313" key="8">
    <source>
        <dbReference type="EMBL" id="EEW37262.1"/>
    </source>
</evidence>
<evidence type="ECO:0000256" key="4">
    <source>
        <dbReference type="ARBA" id="ARBA00022692"/>
    </source>
</evidence>
<comment type="similarity">
    <text evidence="1 7">Belongs to the Lgt family.</text>
</comment>
<keyword evidence="9" id="KW-1185">Reference proteome</keyword>
<dbReference type="InterPro" id="IPR001640">
    <property type="entry name" value="Lgt"/>
</dbReference>
<feature type="transmembrane region" description="Helical" evidence="7">
    <location>
        <begin position="120"/>
        <end position="138"/>
    </location>
</feature>
<keyword evidence="2 7" id="KW-1003">Cell membrane</keyword>
<protein>
    <recommendedName>
        <fullName evidence="7">Phosphatidylglycerol--prolipoprotein diacylglyceryl transferase</fullName>
        <ecNumber evidence="7">2.5.1.145</ecNumber>
    </recommendedName>
</protein>
<dbReference type="GeneID" id="78411804"/>
<accession>C8NGK4</accession>
<dbReference type="UniPathway" id="UPA00664"/>
<dbReference type="RefSeq" id="WP_005607168.1">
    <property type="nucleotide sequence ID" value="NZ_CP102283.1"/>
</dbReference>
<dbReference type="PANTHER" id="PTHR30589:SF0">
    <property type="entry name" value="PHOSPHATIDYLGLYCEROL--PROLIPOPROTEIN DIACYLGLYCERYL TRANSFERASE"/>
    <property type="match status" value="1"/>
</dbReference>
<evidence type="ECO:0000256" key="3">
    <source>
        <dbReference type="ARBA" id="ARBA00022679"/>
    </source>
</evidence>
<keyword evidence="5 7" id="KW-1133">Transmembrane helix</keyword>